<evidence type="ECO:0000313" key="1">
    <source>
        <dbReference type="EMBL" id="PKU67794.1"/>
    </source>
</evidence>
<dbReference type="Proteomes" id="UP000233837">
    <property type="component" value="Unassembled WGS sequence"/>
</dbReference>
<gene>
    <name evidence="1" type="ORF">MA16_Dca016963</name>
</gene>
<reference evidence="1 2" key="1">
    <citation type="journal article" date="2016" name="Sci. Rep.">
        <title>The Dendrobium catenatum Lindl. genome sequence provides insights into polysaccharide synthase, floral development and adaptive evolution.</title>
        <authorList>
            <person name="Zhang G.Q."/>
            <person name="Xu Q."/>
            <person name="Bian C."/>
            <person name="Tsai W.C."/>
            <person name="Yeh C.M."/>
            <person name="Liu K.W."/>
            <person name="Yoshida K."/>
            <person name="Zhang L.S."/>
            <person name="Chang S.B."/>
            <person name="Chen F."/>
            <person name="Shi Y."/>
            <person name="Su Y.Y."/>
            <person name="Zhang Y.Q."/>
            <person name="Chen L.J."/>
            <person name="Yin Y."/>
            <person name="Lin M."/>
            <person name="Huang H."/>
            <person name="Deng H."/>
            <person name="Wang Z.W."/>
            <person name="Zhu S.L."/>
            <person name="Zhao X."/>
            <person name="Deng C."/>
            <person name="Niu S.C."/>
            <person name="Huang J."/>
            <person name="Wang M."/>
            <person name="Liu G.H."/>
            <person name="Yang H.J."/>
            <person name="Xiao X.J."/>
            <person name="Hsiao Y.Y."/>
            <person name="Wu W.L."/>
            <person name="Chen Y.Y."/>
            <person name="Mitsuda N."/>
            <person name="Ohme-Takagi M."/>
            <person name="Luo Y.B."/>
            <person name="Van de Peer Y."/>
            <person name="Liu Z.J."/>
        </authorList>
    </citation>
    <scope>NUCLEOTIDE SEQUENCE [LARGE SCALE GENOMIC DNA]</scope>
    <source>
        <tissue evidence="1">The whole plant</tissue>
    </source>
</reference>
<evidence type="ECO:0000313" key="2">
    <source>
        <dbReference type="Proteomes" id="UP000233837"/>
    </source>
</evidence>
<accession>A0A2I0VWK5</accession>
<dbReference type="AlphaFoldDB" id="A0A2I0VWK5"/>
<keyword evidence="2" id="KW-1185">Reference proteome</keyword>
<organism evidence="1 2">
    <name type="scientific">Dendrobium catenatum</name>
    <dbReference type="NCBI Taxonomy" id="906689"/>
    <lineage>
        <taxon>Eukaryota</taxon>
        <taxon>Viridiplantae</taxon>
        <taxon>Streptophyta</taxon>
        <taxon>Embryophyta</taxon>
        <taxon>Tracheophyta</taxon>
        <taxon>Spermatophyta</taxon>
        <taxon>Magnoliopsida</taxon>
        <taxon>Liliopsida</taxon>
        <taxon>Asparagales</taxon>
        <taxon>Orchidaceae</taxon>
        <taxon>Epidendroideae</taxon>
        <taxon>Malaxideae</taxon>
        <taxon>Dendrobiinae</taxon>
        <taxon>Dendrobium</taxon>
    </lineage>
</organism>
<name>A0A2I0VWK5_9ASPA</name>
<reference evidence="1 2" key="2">
    <citation type="journal article" date="2017" name="Nature">
        <title>The Apostasia genome and the evolution of orchids.</title>
        <authorList>
            <person name="Zhang G.Q."/>
            <person name="Liu K.W."/>
            <person name="Li Z."/>
            <person name="Lohaus R."/>
            <person name="Hsiao Y.Y."/>
            <person name="Niu S.C."/>
            <person name="Wang J.Y."/>
            <person name="Lin Y.C."/>
            <person name="Xu Q."/>
            <person name="Chen L.J."/>
            <person name="Yoshida K."/>
            <person name="Fujiwara S."/>
            <person name="Wang Z.W."/>
            <person name="Zhang Y.Q."/>
            <person name="Mitsuda N."/>
            <person name="Wang M."/>
            <person name="Liu G.H."/>
            <person name="Pecoraro L."/>
            <person name="Huang H.X."/>
            <person name="Xiao X.J."/>
            <person name="Lin M."/>
            <person name="Wu X.Y."/>
            <person name="Wu W.L."/>
            <person name="Chen Y.Y."/>
            <person name="Chang S.B."/>
            <person name="Sakamoto S."/>
            <person name="Ohme-Takagi M."/>
            <person name="Yagi M."/>
            <person name="Zeng S.J."/>
            <person name="Shen C.Y."/>
            <person name="Yeh C.M."/>
            <person name="Luo Y.B."/>
            <person name="Tsai W.C."/>
            <person name="Van de Peer Y."/>
            <person name="Liu Z.J."/>
        </authorList>
    </citation>
    <scope>NUCLEOTIDE SEQUENCE [LARGE SCALE GENOMIC DNA]</scope>
    <source>
        <tissue evidence="1">The whole plant</tissue>
    </source>
</reference>
<dbReference type="EMBL" id="KZ503165">
    <property type="protein sequence ID" value="PKU67794.1"/>
    <property type="molecule type" value="Genomic_DNA"/>
</dbReference>
<protein>
    <submittedName>
        <fullName evidence="1">Uncharacterized protein</fullName>
    </submittedName>
</protein>
<proteinExistence type="predicted"/>
<sequence>MLQENLVVSLDVNNCNDVPLVADKSLLSPNAIPFVPVLLDGGVRQGVILESSGIALVPEVDNVNVNVETSDSLPIHETNIIGDDKVIDNAEGGAGDDMLAGVEPSGIEAACPSLNVEEGIQIVNNVV</sequence>